<keyword evidence="1" id="KW-0472">Membrane</keyword>
<dbReference type="EMBL" id="PVWK01000116">
    <property type="protein sequence ID" value="PSB26067.1"/>
    <property type="molecule type" value="Genomic_DNA"/>
</dbReference>
<dbReference type="GO" id="GO:0006508">
    <property type="term" value="P:proteolysis"/>
    <property type="evidence" value="ECO:0007669"/>
    <property type="project" value="UniProtKB-KW"/>
</dbReference>
<keyword evidence="2" id="KW-0645">Protease</keyword>
<feature type="transmembrane region" description="Helical" evidence="1">
    <location>
        <begin position="52"/>
        <end position="77"/>
    </location>
</feature>
<reference evidence="2 3" key="2">
    <citation type="submission" date="2018-03" db="EMBL/GenBank/DDBJ databases">
        <title>The ancient ancestry and fast evolution of plastids.</title>
        <authorList>
            <person name="Moore K.R."/>
            <person name="Magnabosco C."/>
            <person name="Momper L."/>
            <person name="Gold D.A."/>
            <person name="Bosak T."/>
            <person name="Fournier G.P."/>
        </authorList>
    </citation>
    <scope>NUCLEOTIDE SEQUENCE [LARGE SCALE GENOMIC DNA]</scope>
    <source>
        <strain evidence="2 3">ULC18</strain>
    </source>
</reference>
<feature type="transmembrane region" description="Helical" evidence="1">
    <location>
        <begin position="21"/>
        <end position="40"/>
    </location>
</feature>
<protein>
    <submittedName>
        <fullName evidence="2">PrsW family intramembrane metalloprotease</fullName>
    </submittedName>
</protein>
<reference evidence="3" key="1">
    <citation type="submission" date="2018-02" db="EMBL/GenBank/DDBJ databases">
        <authorList>
            <person name="Moore K."/>
            <person name="Momper L."/>
        </authorList>
    </citation>
    <scope>NUCLEOTIDE SEQUENCE [LARGE SCALE GENOMIC DNA]</scope>
    <source>
        <strain evidence="3">ULC18</strain>
    </source>
</reference>
<keyword evidence="1" id="KW-1133">Transmembrane helix</keyword>
<accession>A0A2T1DZZ0</accession>
<dbReference type="RefSeq" id="WP_106258279.1">
    <property type="nucleotide sequence ID" value="NZ_CAWNSW010000130.1"/>
</dbReference>
<keyword evidence="2" id="KW-0378">Hydrolase</keyword>
<name>A0A2T1DZZ0_9CYAN</name>
<organism evidence="2 3">
    <name type="scientific">Stenomitos frigidus ULC18</name>
    <dbReference type="NCBI Taxonomy" id="2107698"/>
    <lineage>
        <taxon>Bacteria</taxon>
        <taxon>Bacillati</taxon>
        <taxon>Cyanobacteriota</taxon>
        <taxon>Cyanophyceae</taxon>
        <taxon>Leptolyngbyales</taxon>
        <taxon>Leptolyngbyaceae</taxon>
        <taxon>Stenomitos</taxon>
    </lineage>
</organism>
<sequence>MTLSETARILYGSPLAKPRTAKFAIAILLVLVLISSYTLFTSLQEKVTSPNGMQVMAIAFLWSALFTSGTVAILWFLDRREHESRWLYAIALLWGAFIATGIALPFNQIIMSTIADWVNANPAVKDYLGANAGFKIAAPIAGPLDEEITKGAGVLLLFLLLKSEFDDARDGFIYGALVGAGFNFFESAHYVVSEYAKWGYAPWLIHIGARHALFGFAGHALYTGIFGLFLGLSRQTTRQWWRYTAPVVGWLLGFSAHFSQNIGMLQAVLSQRASGAAVSAVETPPLGLNMPGGLPFGLGWLGFAVSYVMKFLPFLLLVGILLWRSGVWERRVIREQLADEGAPVITPEEYEGVKRDRILRTRRIPDYNRRTSAAIVKAQDELAFRKWRVQQQGQDVGADALVASWRDELRRLRGTEAAIVA</sequence>
<keyword evidence="2" id="KW-0482">Metalloprotease</keyword>
<keyword evidence="3" id="KW-1185">Reference proteome</keyword>
<proteinExistence type="predicted"/>
<feature type="transmembrane region" description="Helical" evidence="1">
    <location>
        <begin position="298"/>
        <end position="323"/>
    </location>
</feature>
<feature type="transmembrane region" description="Helical" evidence="1">
    <location>
        <begin position="212"/>
        <end position="233"/>
    </location>
</feature>
<dbReference type="AlphaFoldDB" id="A0A2T1DZZ0"/>
<dbReference type="GO" id="GO:0008237">
    <property type="term" value="F:metallopeptidase activity"/>
    <property type="evidence" value="ECO:0007669"/>
    <property type="project" value="UniProtKB-KW"/>
</dbReference>
<dbReference type="Proteomes" id="UP000239576">
    <property type="component" value="Unassembled WGS sequence"/>
</dbReference>
<comment type="caution">
    <text evidence="2">The sequence shown here is derived from an EMBL/GenBank/DDBJ whole genome shotgun (WGS) entry which is preliminary data.</text>
</comment>
<dbReference type="InterPro" id="IPR026898">
    <property type="entry name" value="PrsW"/>
</dbReference>
<dbReference type="PANTHER" id="PTHR36844:SF1">
    <property type="entry name" value="PROTEASE PRSW"/>
    <property type="match status" value="1"/>
</dbReference>
<dbReference type="PANTHER" id="PTHR36844">
    <property type="entry name" value="PROTEASE PRSW"/>
    <property type="match status" value="1"/>
</dbReference>
<evidence type="ECO:0000313" key="3">
    <source>
        <dbReference type="Proteomes" id="UP000239576"/>
    </source>
</evidence>
<evidence type="ECO:0000313" key="2">
    <source>
        <dbReference type="EMBL" id="PSB26067.1"/>
    </source>
</evidence>
<dbReference type="OrthoDB" id="9785431at2"/>
<evidence type="ECO:0000256" key="1">
    <source>
        <dbReference type="SAM" id="Phobius"/>
    </source>
</evidence>
<feature type="transmembrane region" description="Helical" evidence="1">
    <location>
        <begin position="240"/>
        <end position="258"/>
    </location>
</feature>
<keyword evidence="1" id="KW-0812">Transmembrane</keyword>
<dbReference type="Pfam" id="PF13367">
    <property type="entry name" value="PrsW-protease"/>
    <property type="match status" value="1"/>
</dbReference>
<feature type="transmembrane region" description="Helical" evidence="1">
    <location>
        <begin position="86"/>
        <end position="106"/>
    </location>
</feature>
<gene>
    <name evidence="2" type="ORF">C7B82_20850</name>
</gene>